<dbReference type="SUPFAM" id="SSF47413">
    <property type="entry name" value="lambda repressor-like DNA-binding domains"/>
    <property type="match status" value="1"/>
</dbReference>
<dbReference type="InterPro" id="IPR041413">
    <property type="entry name" value="MLTR_LBD"/>
</dbReference>
<reference evidence="4" key="1">
    <citation type="journal article" date="2019" name="Int. J. Syst. Evol. Microbiol.">
        <title>The Global Catalogue of Microorganisms (GCM) 10K type strain sequencing project: providing services to taxonomists for standard genome sequencing and annotation.</title>
        <authorList>
            <consortium name="The Broad Institute Genomics Platform"/>
            <consortium name="The Broad Institute Genome Sequencing Center for Infectious Disease"/>
            <person name="Wu L."/>
            <person name="Ma J."/>
        </authorList>
    </citation>
    <scope>NUCLEOTIDE SEQUENCE [LARGE SCALE GENOMIC DNA]</scope>
    <source>
        <strain evidence="4">JCM 13850</strain>
    </source>
</reference>
<dbReference type="Pfam" id="PF17765">
    <property type="entry name" value="MLTR_LBD"/>
    <property type="match status" value="1"/>
</dbReference>
<comment type="caution">
    <text evidence="3">The sequence shown here is derived from an EMBL/GenBank/DDBJ whole genome shotgun (WGS) entry which is preliminary data.</text>
</comment>
<organism evidence="3 4">
    <name type="scientific">Actinomadura napierensis</name>
    <dbReference type="NCBI Taxonomy" id="267854"/>
    <lineage>
        <taxon>Bacteria</taxon>
        <taxon>Bacillati</taxon>
        <taxon>Actinomycetota</taxon>
        <taxon>Actinomycetes</taxon>
        <taxon>Streptosporangiales</taxon>
        <taxon>Thermomonosporaceae</taxon>
        <taxon>Actinomadura</taxon>
    </lineage>
</organism>
<feature type="compositionally biased region" description="Gly residues" evidence="1">
    <location>
        <begin position="290"/>
        <end position="307"/>
    </location>
</feature>
<evidence type="ECO:0000313" key="4">
    <source>
        <dbReference type="Proteomes" id="UP001501020"/>
    </source>
</evidence>
<dbReference type="InterPro" id="IPR010982">
    <property type="entry name" value="Lambda_DNA-bd_dom_sf"/>
</dbReference>
<dbReference type="PANTHER" id="PTHR35010">
    <property type="entry name" value="BLL4672 PROTEIN-RELATED"/>
    <property type="match status" value="1"/>
</dbReference>
<evidence type="ECO:0000256" key="1">
    <source>
        <dbReference type="SAM" id="MobiDB-lite"/>
    </source>
</evidence>
<proteinExistence type="predicted"/>
<dbReference type="InterPro" id="IPR001387">
    <property type="entry name" value="Cro/C1-type_HTH"/>
</dbReference>
<keyword evidence="4" id="KW-1185">Reference proteome</keyword>
<dbReference type="RefSeq" id="WP_344262702.1">
    <property type="nucleotide sequence ID" value="NZ_BAAAMR010000008.1"/>
</dbReference>
<dbReference type="EMBL" id="BAAAMR010000008">
    <property type="protein sequence ID" value="GAA2125542.1"/>
    <property type="molecule type" value="Genomic_DNA"/>
</dbReference>
<dbReference type="Proteomes" id="UP001501020">
    <property type="component" value="Unassembled WGS sequence"/>
</dbReference>
<dbReference type="SMART" id="SM00530">
    <property type="entry name" value="HTH_XRE"/>
    <property type="match status" value="1"/>
</dbReference>
<protein>
    <submittedName>
        <fullName evidence="3">Helix-turn-helix transcriptional regulator</fullName>
    </submittedName>
</protein>
<sequence length="317" mass="34891">MARNTELGDFLKSRRARLRPEDAGVASYGTRRRVPGLRREELAQLAGVSVAYYIRLEQGTADGVSTEILDAISRALRLDADEHAHLHRLAHPPRRSRPRAPARLRPPLQHLLDSITHAPAYVVGHYTNVVGWNRLTAAIFVDLANVPPDERTWSHQIHLNADYRVRLGDNWITVARRNVAYLRFRSGQDPDDPRLRALIGDLRERSPEFGRLWSAHHVTDLAYGEARIDHPDVGRLVLPFETLHLPGDPELSRLMLYAAEPGSPSEAALRKLAETSRHLSSADLAAMGSLDGGAEGGVAVGGGQGGVKDGDDGEGDR</sequence>
<feature type="domain" description="HTH cro/C1-type" evidence="2">
    <location>
        <begin position="36"/>
        <end position="83"/>
    </location>
</feature>
<accession>A0ABP5K0Q9</accession>
<feature type="region of interest" description="Disordered" evidence="1">
    <location>
        <begin position="290"/>
        <end position="317"/>
    </location>
</feature>
<evidence type="ECO:0000313" key="3">
    <source>
        <dbReference type="EMBL" id="GAA2125542.1"/>
    </source>
</evidence>
<dbReference type="PANTHER" id="PTHR35010:SF2">
    <property type="entry name" value="BLL4672 PROTEIN"/>
    <property type="match status" value="1"/>
</dbReference>
<dbReference type="Gene3D" id="3.30.450.180">
    <property type="match status" value="1"/>
</dbReference>
<gene>
    <name evidence="3" type="ORF">GCM10009727_13940</name>
</gene>
<name>A0ABP5K0Q9_9ACTN</name>
<dbReference type="Gene3D" id="1.10.260.40">
    <property type="entry name" value="lambda repressor-like DNA-binding domains"/>
    <property type="match status" value="1"/>
</dbReference>
<dbReference type="Pfam" id="PF13560">
    <property type="entry name" value="HTH_31"/>
    <property type="match status" value="1"/>
</dbReference>
<dbReference type="CDD" id="cd00093">
    <property type="entry name" value="HTH_XRE"/>
    <property type="match status" value="1"/>
</dbReference>
<dbReference type="PROSITE" id="PS50943">
    <property type="entry name" value="HTH_CROC1"/>
    <property type="match status" value="1"/>
</dbReference>
<evidence type="ECO:0000259" key="2">
    <source>
        <dbReference type="PROSITE" id="PS50943"/>
    </source>
</evidence>